<proteinExistence type="predicted"/>
<reference evidence="7 8" key="1">
    <citation type="submission" date="2024-01" db="EMBL/GenBank/DDBJ databases">
        <title>A telomere-to-telomere, gap-free genome of sweet tea (Lithocarpus litseifolius).</title>
        <authorList>
            <person name="Zhou J."/>
        </authorList>
    </citation>
    <scope>NUCLEOTIDE SEQUENCE [LARGE SCALE GENOMIC DNA]</scope>
    <source>
        <strain evidence="7">Zhou-2022a</strain>
        <tissue evidence="7">Leaf</tissue>
    </source>
</reference>
<keyword evidence="6" id="KW-0472">Membrane</keyword>
<evidence type="ECO:0000256" key="6">
    <source>
        <dbReference type="SAM" id="Phobius"/>
    </source>
</evidence>
<dbReference type="GO" id="GO:0005524">
    <property type="term" value="F:ATP binding"/>
    <property type="evidence" value="ECO:0007669"/>
    <property type="project" value="UniProtKB-KW"/>
</dbReference>
<evidence type="ECO:0000313" key="8">
    <source>
        <dbReference type="Proteomes" id="UP001459277"/>
    </source>
</evidence>
<accession>A0AAW2DC91</accession>
<keyword evidence="3" id="KW-0067">ATP-binding</keyword>
<evidence type="ECO:0000256" key="3">
    <source>
        <dbReference type="ARBA" id="ARBA00022840"/>
    </source>
</evidence>
<feature type="transmembrane region" description="Helical" evidence="6">
    <location>
        <begin position="124"/>
        <end position="154"/>
    </location>
</feature>
<evidence type="ECO:0000256" key="1">
    <source>
        <dbReference type="ARBA" id="ARBA00022741"/>
    </source>
</evidence>
<comment type="pathway">
    <text evidence="4">Protein modification.</text>
</comment>
<keyword evidence="8" id="KW-1185">Reference proteome</keyword>
<protein>
    <submittedName>
        <fullName evidence="7">Uncharacterized protein</fullName>
    </submittedName>
</protein>
<feature type="region of interest" description="Disordered" evidence="5">
    <location>
        <begin position="202"/>
        <end position="222"/>
    </location>
</feature>
<comment type="caution">
    <text evidence="7">The sequence shown here is derived from an EMBL/GenBank/DDBJ whole genome shotgun (WGS) entry which is preliminary data.</text>
</comment>
<evidence type="ECO:0000313" key="7">
    <source>
        <dbReference type="EMBL" id="KAL0007744.1"/>
    </source>
</evidence>
<dbReference type="InterPro" id="IPR023318">
    <property type="entry name" value="Ub_act_enz_dom_a_sf"/>
</dbReference>
<organism evidence="7 8">
    <name type="scientific">Lithocarpus litseifolius</name>
    <dbReference type="NCBI Taxonomy" id="425828"/>
    <lineage>
        <taxon>Eukaryota</taxon>
        <taxon>Viridiplantae</taxon>
        <taxon>Streptophyta</taxon>
        <taxon>Embryophyta</taxon>
        <taxon>Tracheophyta</taxon>
        <taxon>Spermatophyta</taxon>
        <taxon>Magnoliopsida</taxon>
        <taxon>eudicotyledons</taxon>
        <taxon>Gunneridae</taxon>
        <taxon>Pentapetalae</taxon>
        <taxon>rosids</taxon>
        <taxon>fabids</taxon>
        <taxon>Fagales</taxon>
        <taxon>Fagaceae</taxon>
        <taxon>Lithocarpus</taxon>
    </lineage>
</organism>
<evidence type="ECO:0000256" key="4">
    <source>
        <dbReference type="ARBA" id="ARBA00043952"/>
    </source>
</evidence>
<dbReference type="Gene3D" id="1.10.10.520">
    <property type="entry name" value="Ubiquitin activating enzymes (Uba3). Chain: B, domain 2"/>
    <property type="match status" value="1"/>
</dbReference>
<evidence type="ECO:0000256" key="2">
    <source>
        <dbReference type="ARBA" id="ARBA00022786"/>
    </source>
</evidence>
<name>A0AAW2DC91_9ROSI</name>
<keyword evidence="6" id="KW-0812">Transmembrane</keyword>
<evidence type="ECO:0000256" key="5">
    <source>
        <dbReference type="SAM" id="MobiDB-lite"/>
    </source>
</evidence>
<keyword evidence="6" id="KW-1133">Transmembrane helix</keyword>
<dbReference type="AlphaFoldDB" id="A0AAW2DC91"/>
<sequence length="453" mass="48402">MVAGYDTFSVGVELLIDVGIKAWFGVLKFSIFIAEKWDILGGLISSEEDIVHSIKLSLGMTTNSKSLGTLRIGALWTPGLHYTSCSLGLPLKVSGAFALVFQLNEWLRRVRISLSVGLKARTSVVAILASLLLCESIGFVGGAGLVLGVIGLLLLKRFLWEAWQDLNLIILIIAALLSLALGIKKEGKQPRPRQAPWAWCQGQGMQPRPRQPPWARSQGQGSPHVHAAKAKTAPHVHAAKAKALCQKENHCVKCRWKLMEPMEIGSLIFDKDDQFAKEFVTATANIRMSSFGISLHSFFEAKGCYIVLENLTKKMLLMPVEPCEGFFPLRLVLFELPSPVTSGTMLKISKFIVVGAASLPGMGATSLATVADSNCSANTVGLSNGAVTEISEGRLASVTDFEFPSLVLVSALTVAGASDSVTKFSKIDCDAAAVGIGTEASVPVAGIIPGAWA</sequence>
<keyword evidence="2" id="KW-0833">Ubl conjugation pathway</keyword>
<dbReference type="Proteomes" id="UP001459277">
    <property type="component" value="Unassembled WGS sequence"/>
</dbReference>
<keyword evidence="1" id="KW-0547">Nucleotide-binding</keyword>
<dbReference type="EMBL" id="JAZDWU010000003">
    <property type="protein sequence ID" value="KAL0007744.1"/>
    <property type="molecule type" value="Genomic_DNA"/>
</dbReference>
<gene>
    <name evidence="7" type="ORF">SO802_009246</name>
</gene>
<feature type="transmembrane region" description="Helical" evidence="6">
    <location>
        <begin position="166"/>
        <end position="183"/>
    </location>
</feature>